<dbReference type="SUPFAM" id="SSF53098">
    <property type="entry name" value="Ribonuclease H-like"/>
    <property type="match status" value="1"/>
</dbReference>
<accession>A0A678TH20</accession>
<protein>
    <recommendedName>
        <fullName evidence="2">TTF-type domain-containing protein</fullName>
    </recommendedName>
</protein>
<organism evidence="3">
    <name type="scientific">Saccharum officinarum</name>
    <name type="common">Sugarcane</name>
    <dbReference type="NCBI Taxonomy" id="4547"/>
    <lineage>
        <taxon>Eukaryota</taxon>
        <taxon>Viridiplantae</taxon>
        <taxon>Streptophyta</taxon>
        <taxon>Embryophyta</taxon>
        <taxon>Tracheophyta</taxon>
        <taxon>Spermatophyta</taxon>
        <taxon>Magnoliopsida</taxon>
        <taxon>Liliopsida</taxon>
        <taxon>Poales</taxon>
        <taxon>Poaceae</taxon>
        <taxon>PACMAD clade</taxon>
        <taxon>Panicoideae</taxon>
        <taxon>Andropogonodae</taxon>
        <taxon>Andropogoneae</taxon>
        <taxon>Saccharinae</taxon>
        <taxon>Saccharum</taxon>
        <taxon>Saccharum officinarum species complex</taxon>
    </lineage>
</organism>
<dbReference type="InterPro" id="IPR012337">
    <property type="entry name" value="RNaseH-like_sf"/>
</dbReference>
<feature type="region of interest" description="Disordered" evidence="1">
    <location>
        <begin position="1"/>
        <end position="23"/>
    </location>
</feature>
<feature type="domain" description="TTF-type" evidence="2">
    <location>
        <begin position="104"/>
        <end position="204"/>
    </location>
</feature>
<dbReference type="InterPro" id="IPR006580">
    <property type="entry name" value="Znf_TTF"/>
</dbReference>
<dbReference type="PANTHER" id="PTHR11697:SF230">
    <property type="entry name" value="ZINC FINGER, MYM DOMAIN CONTAINING 1"/>
    <property type="match status" value="1"/>
</dbReference>
<dbReference type="SMART" id="SM00597">
    <property type="entry name" value="ZnF_TTF"/>
    <property type="match status" value="1"/>
</dbReference>
<dbReference type="InterPro" id="IPR025398">
    <property type="entry name" value="DUF4371"/>
</dbReference>
<proteinExistence type="predicted"/>
<evidence type="ECO:0000256" key="1">
    <source>
        <dbReference type="SAM" id="MobiDB-lite"/>
    </source>
</evidence>
<gene>
    <name evidence="3" type="ORF">SO33D14_000007</name>
</gene>
<name>A0A678TH20_SACOF</name>
<sequence>MGKERPISSFFNKKRDDEPIVEQPSIPANLLELETRQDEYQADEGEPKPIVFVGIEFLQQDPALRRQIWEYPSNQQDEVRRAYLKLGPMQPKLKKYKGFGPQGHKRHFQYNWFSDFPSWLEYSESNGRAYCLLCFVSSKNIKKRSGFDVFTAQGFDSYKKVNNDKNCGFLVHTGSDPCSTHNNAVTECGKQSRERNRLWLRASIVAVRGHDETPQSKNRGNFVEILKLLAEFNPEIASVVLENVPQFAKYTSLDIQKEILSIFAMKVRKHIREESGMQSSLFLWMKHVMLQKESKWQLFSYLWIMMNLRGQGYDGASNMKGELNGLQALFLKECPYAYSVHCYAHRLQLALVAASKDVKLVFIVNIVDSSSKRHDELHDAQMDELACLLAIDELETGQGANQICSLKRPGDTRWGSHLGSIASLIDLFNPVSSVLQNLASDSSAGANRADGDTAFNYLTSFEFVFVLLMMREMMEITEQLGQALQKKTQDIVNVIRLVQSTKVLLEEMRSGWENFICGVVEFCLGHEIDIPNMEATYIMCGGRVLRQPDHFTNDRYFRVEIFRATIDTQLAKLNLKFNEKVMDLLSISTTLIPKNGFPSFSASEICKVVEKYCPTDFNQQERLRLEYQLKHFVVDASNSEDLKNIATIAELCRCLVAIGRHRTSNMIDRLLRLLLTLLVSTASAKRVFSILKITKTRLRNKMEDEFLANNLVVHIECEIAREYIYEDIITDFQNLKKRKVDF</sequence>
<dbReference type="AlphaFoldDB" id="A0A678TH20"/>
<dbReference type="PANTHER" id="PTHR11697">
    <property type="entry name" value="GENERAL TRANSCRIPTION FACTOR 2-RELATED ZINC FINGER PROTEIN"/>
    <property type="match status" value="1"/>
</dbReference>
<dbReference type="EMBL" id="MH182566">
    <property type="protein sequence ID" value="AWA45068.1"/>
    <property type="molecule type" value="Genomic_DNA"/>
</dbReference>
<dbReference type="Pfam" id="PF14291">
    <property type="entry name" value="DUF4371"/>
    <property type="match status" value="1"/>
</dbReference>
<dbReference type="InterPro" id="IPR055298">
    <property type="entry name" value="AtLOH3-like"/>
</dbReference>
<evidence type="ECO:0000313" key="3">
    <source>
        <dbReference type="EMBL" id="AWA45068.1"/>
    </source>
</evidence>
<reference evidence="3" key="1">
    <citation type="submission" date="2018-04" db="EMBL/GenBank/DDBJ databases">
        <title>Comparative Analysis of Homologous Sequences of Saccharum officinarum and Saccharum spontaneum Reveals Independent Polyploidization Events.</title>
        <authorList>
            <person name="Sharma A."/>
            <person name="Song J."/>
            <person name="Lin Q."/>
            <person name="Singh R."/>
            <person name="Ramos N."/>
            <person name="Wang K."/>
            <person name="Zhang J."/>
            <person name="Ming R."/>
            <person name="Yu Q."/>
        </authorList>
    </citation>
    <scope>NUCLEOTIDE SEQUENCE</scope>
</reference>
<evidence type="ECO:0000259" key="2">
    <source>
        <dbReference type="SMART" id="SM00597"/>
    </source>
</evidence>